<name>A0A9P9EMV1_9HYPO</name>
<dbReference type="SUPFAM" id="SSF48403">
    <property type="entry name" value="Ankyrin repeat"/>
    <property type="match status" value="1"/>
</dbReference>
<dbReference type="Gene3D" id="1.25.40.20">
    <property type="entry name" value="Ankyrin repeat-containing domain"/>
    <property type="match status" value="1"/>
</dbReference>
<organism evidence="4 5">
    <name type="scientific">Dactylonectria estremocensis</name>
    <dbReference type="NCBI Taxonomy" id="1079267"/>
    <lineage>
        <taxon>Eukaryota</taxon>
        <taxon>Fungi</taxon>
        <taxon>Dikarya</taxon>
        <taxon>Ascomycota</taxon>
        <taxon>Pezizomycotina</taxon>
        <taxon>Sordariomycetes</taxon>
        <taxon>Hypocreomycetidae</taxon>
        <taxon>Hypocreales</taxon>
        <taxon>Nectriaceae</taxon>
        <taxon>Dactylonectria</taxon>
    </lineage>
</organism>
<dbReference type="PROSITE" id="PS50088">
    <property type="entry name" value="ANK_REPEAT"/>
    <property type="match status" value="2"/>
</dbReference>
<dbReference type="InterPro" id="IPR002110">
    <property type="entry name" value="Ankyrin_rpt"/>
</dbReference>
<dbReference type="PANTHER" id="PTHR24166">
    <property type="entry name" value="ROLLING PEBBLES, ISOFORM B"/>
    <property type="match status" value="1"/>
</dbReference>
<comment type="caution">
    <text evidence="4">The sequence shown here is derived from an EMBL/GenBank/DDBJ whole genome shotgun (WGS) entry which is preliminary data.</text>
</comment>
<protein>
    <submittedName>
        <fullName evidence="4">Uncharacterized protein</fullName>
    </submittedName>
</protein>
<reference evidence="4" key="1">
    <citation type="journal article" date="2021" name="Nat. Commun.">
        <title>Genetic determinants of endophytism in the Arabidopsis root mycobiome.</title>
        <authorList>
            <person name="Mesny F."/>
            <person name="Miyauchi S."/>
            <person name="Thiergart T."/>
            <person name="Pickel B."/>
            <person name="Atanasova L."/>
            <person name="Karlsson M."/>
            <person name="Huettel B."/>
            <person name="Barry K.W."/>
            <person name="Haridas S."/>
            <person name="Chen C."/>
            <person name="Bauer D."/>
            <person name="Andreopoulos W."/>
            <person name="Pangilinan J."/>
            <person name="LaButti K."/>
            <person name="Riley R."/>
            <person name="Lipzen A."/>
            <person name="Clum A."/>
            <person name="Drula E."/>
            <person name="Henrissat B."/>
            <person name="Kohler A."/>
            <person name="Grigoriev I.V."/>
            <person name="Martin F.M."/>
            <person name="Hacquard S."/>
        </authorList>
    </citation>
    <scope>NUCLEOTIDE SEQUENCE</scope>
    <source>
        <strain evidence="4">MPI-CAGE-AT-0021</strain>
    </source>
</reference>
<keyword evidence="2 3" id="KW-0040">ANK repeat</keyword>
<dbReference type="AlphaFoldDB" id="A0A9P9EMV1"/>
<evidence type="ECO:0000256" key="2">
    <source>
        <dbReference type="ARBA" id="ARBA00023043"/>
    </source>
</evidence>
<dbReference type="Pfam" id="PF00023">
    <property type="entry name" value="Ank"/>
    <property type="match status" value="1"/>
</dbReference>
<accession>A0A9P9EMV1</accession>
<gene>
    <name evidence="4" type="ORF">B0J13DRAFT_637891</name>
</gene>
<evidence type="ECO:0000256" key="1">
    <source>
        <dbReference type="ARBA" id="ARBA00022737"/>
    </source>
</evidence>
<evidence type="ECO:0000256" key="3">
    <source>
        <dbReference type="PROSITE-ProRule" id="PRU00023"/>
    </source>
</evidence>
<dbReference type="InterPro" id="IPR036770">
    <property type="entry name" value="Ankyrin_rpt-contain_sf"/>
</dbReference>
<dbReference type="EMBL" id="JAGMUU010000013">
    <property type="protein sequence ID" value="KAH7140362.1"/>
    <property type="molecule type" value="Genomic_DNA"/>
</dbReference>
<evidence type="ECO:0000313" key="5">
    <source>
        <dbReference type="Proteomes" id="UP000717696"/>
    </source>
</evidence>
<proteinExistence type="predicted"/>
<dbReference type="Proteomes" id="UP000717696">
    <property type="component" value="Unassembled WGS sequence"/>
</dbReference>
<keyword evidence="5" id="KW-1185">Reference proteome</keyword>
<keyword evidence="1" id="KW-0677">Repeat</keyword>
<dbReference type="OrthoDB" id="4444288at2759"/>
<sequence>MAQENPGDALHWPATHIHPQSQLLQLVKSRDLEALTTYFSYSFPQLPDFLKAEYTVSHAVQLDHSRPGALLLAATQAESPEIFEFLWDTLYALQEAVSIPKEPMQIPFSCLIQAARSGNIPLARAFVACEPSALSRGPPPSVHGLASGSQIASALRTRHYEYLDFMRSQGVGLDDGWPDRRLLRMAAALEQTDEELEGMMRWLVARDVRIKGAGAVRFLARCGTVESVRVLLDAGADVEDLDDAREEKERSGDEVIESALMGAVREGNVDMVGFLVKRGANAGWKNNKGETPLSVADQGEMMLFLSS</sequence>
<dbReference type="InterPro" id="IPR050889">
    <property type="entry name" value="Dendritic_Spine_Reg/Scaffold"/>
</dbReference>
<feature type="repeat" description="ANK" evidence="3">
    <location>
        <begin position="211"/>
        <end position="243"/>
    </location>
</feature>
<evidence type="ECO:0000313" key="4">
    <source>
        <dbReference type="EMBL" id="KAH7140362.1"/>
    </source>
</evidence>
<dbReference type="PANTHER" id="PTHR24166:SF48">
    <property type="entry name" value="PROTEIN VAPYRIN"/>
    <property type="match status" value="1"/>
</dbReference>
<feature type="repeat" description="ANK" evidence="3">
    <location>
        <begin position="258"/>
        <end position="287"/>
    </location>
</feature>